<proteinExistence type="inferred from homology"/>
<name>A0ABZ0D0C4_9BURK</name>
<dbReference type="CDD" id="cd00293">
    <property type="entry name" value="USP-like"/>
    <property type="match status" value="1"/>
</dbReference>
<comment type="similarity">
    <text evidence="1">Belongs to the universal stress protein A family.</text>
</comment>
<dbReference type="Proteomes" id="UP001303946">
    <property type="component" value="Chromosome"/>
</dbReference>
<sequence length="283" mass="31123">MNYRSLLVHLDSDKHCAARIDLAIRLARQHESHLVGVACTGAIYMPVGSEATVAHAELEALVQDALRDRVEAAAQQFRDACTAANFKAFEVVVDERDKAAALVERAHCSDLVILTQELPMAVRTPMISSMVEQVVMDSARPTLIIPHAGHFDDFSKPALVAWDDSREAARAVYDALPLLRQCEEVQLVTWDEHRPGRHPPSAPMQERLEALRRWLLWHGVTAEARVETTATPIAEAMLSRAADFGSGLIVMGAYGHTRLAERVLGGATRGLLQSMTVPVLMSH</sequence>
<dbReference type="PANTHER" id="PTHR46268:SF15">
    <property type="entry name" value="UNIVERSAL STRESS PROTEIN HP_0031"/>
    <property type="match status" value="1"/>
</dbReference>
<keyword evidence="4" id="KW-1185">Reference proteome</keyword>
<dbReference type="PANTHER" id="PTHR46268">
    <property type="entry name" value="STRESS RESPONSE PROTEIN NHAX"/>
    <property type="match status" value="1"/>
</dbReference>
<dbReference type="Gene3D" id="3.40.50.12370">
    <property type="match status" value="1"/>
</dbReference>
<dbReference type="PRINTS" id="PR01438">
    <property type="entry name" value="UNVRSLSTRESS"/>
</dbReference>
<dbReference type="EMBL" id="CP136336">
    <property type="protein sequence ID" value="WOB10643.1"/>
    <property type="molecule type" value="Genomic_DNA"/>
</dbReference>
<evidence type="ECO:0000313" key="4">
    <source>
        <dbReference type="Proteomes" id="UP001303946"/>
    </source>
</evidence>
<evidence type="ECO:0000259" key="2">
    <source>
        <dbReference type="Pfam" id="PF00582"/>
    </source>
</evidence>
<organism evidence="3 4">
    <name type="scientific">Piscinibacter gummiphilus</name>
    <dbReference type="NCBI Taxonomy" id="946333"/>
    <lineage>
        <taxon>Bacteria</taxon>
        <taxon>Pseudomonadati</taxon>
        <taxon>Pseudomonadota</taxon>
        <taxon>Betaproteobacteria</taxon>
        <taxon>Burkholderiales</taxon>
        <taxon>Sphaerotilaceae</taxon>
        <taxon>Piscinibacter</taxon>
    </lineage>
</organism>
<reference evidence="3 4" key="1">
    <citation type="submission" date="2023-10" db="EMBL/GenBank/DDBJ databases">
        <title>Bacteria for the degradation of biodegradable plastic PBAT(Polybutylene adipate terephthalate).</title>
        <authorList>
            <person name="Weon H.-Y."/>
            <person name="Yeon J."/>
        </authorList>
    </citation>
    <scope>NUCLEOTIDE SEQUENCE [LARGE SCALE GENOMIC DNA]</scope>
    <source>
        <strain evidence="3 4">SBD 7-3</strain>
    </source>
</reference>
<evidence type="ECO:0000256" key="1">
    <source>
        <dbReference type="ARBA" id="ARBA00008791"/>
    </source>
</evidence>
<dbReference type="RefSeq" id="WP_316703543.1">
    <property type="nucleotide sequence ID" value="NZ_CP136336.1"/>
</dbReference>
<dbReference type="InterPro" id="IPR006015">
    <property type="entry name" value="Universal_stress_UspA"/>
</dbReference>
<protein>
    <submittedName>
        <fullName evidence="3">Universal stress protein</fullName>
    </submittedName>
</protein>
<evidence type="ECO:0000313" key="3">
    <source>
        <dbReference type="EMBL" id="WOB10643.1"/>
    </source>
</evidence>
<dbReference type="SUPFAM" id="SSF52402">
    <property type="entry name" value="Adenine nucleotide alpha hydrolases-like"/>
    <property type="match status" value="2"/>
</dbReference>
<gene>
    <name evidence="3" type="ORF">RXV79_11420</name>
</gene>
<dbReference type="InterPro" id="IPR006016">
    <property type="entry name" value="UspA"/>
</dbReference>
<accession>A0ABZ0D0C4</accession>
<dbReference type="Pfam" id="PF00582">
    <property type="entry name" value="Usp"/>
    <property type="match status" value="1"/>
</dbReference>
<feature type="domain" description="UspA" evidence="2">
    <location>
        <begin position="156"/>
        <end position="281"/>
    </location>
</feature>